<evidence type="ECO:0000313" key="3">
    <source>
        <dbReference type="Proteomes" id="UP001215280"/>
    </source>
</evidence>
<dbReference type="Proteomes" id="UP001215280">
    <property type="component" value="Unassembled WGS sequence"/>
</dbReference>
<evidence type="ECO:0008006" key="4">
    <source>
        <dbReference type="Google" id="ProtNLM"/>
    </source>
</evidence>
<comment type="caution">
    <text evidence="2">The sequence shown here is derived from an EMBL/GenBank/DDBJ whole genome shotgun (WGS) entry which is preliminary data.</text>
</comment>
<evidence type="ECO:0000256" key="1">
    <source>
        <dbReference type="SAM" id="MobiDB-lite"/>
    </source>
</evidence>
<protein>
    <recommendedName>
        <fullName evidence="4">PX domain-containing protein</fullName>
    </recommendedName>
</protein>
<feature type="region of interest" description="Disordered" evidence="1">
    <location>
        <begin position="439"/>
        <end position="464"/>
    </location>
</feature>
<organism evidence="2 3">
    <name type="scientific">Mycena maculata</name>
    <dbReference type="NCBI Taxonomy" id="230809"/>
    <lineage>
        <taxon>Eukaryota</taxon>
        <taxon>Fungi</taxon>
        <taxon>Dikarya</taxon>
        <taxon>Basidiomycota</taxon>
        <taxon>Agaricomycotina</taxon>
        <taxon>Agaricomycetes</taxon>
        <taxon>Agaricomycetidae</taxon>
        <taxon>Agaricales</taxon>
        <taxon>Marasmiineae</taxon>
        <taxon>Mycenaceae</taxon>
        <taxon>Mycena</taxon>
    </lineage>
</organism>
<feature type="region of interest" description="Disordered" evidence="1">
    <location>
        <begin position="273"/>
        <end position="292"/>
    </location>
</feature>
<feature type="region of interest" description="Disordered" evidence="1">
    <location>
        <begin position="298"/>
        <end position="347"/>
    </location>
</feature>
<proteinExistence type="predicted"/>
<feature type="region of interest" description="Disordered" evidence="1">
    <location>
        <begin position="235"/>
        <end position="266"/>
    </location>
</feature>
<dbReference type="AlphaFoldDB" id="A0AAD7NI12"/>
<accession>A0AAD7NI12</accession>
<feature type="compositionally biased region" description="Basic and acidic residues" evidence="1">
    <location>
        <begin position="321"/>
        <end position="345"/>
    </location>
</feature>
<name>A0AAD7NI12_9AGAR</name>
<sequence length="754" mass="82719">MNINNMPGQVEGPAAPENWKRAVYRSAPSRFIVEMLPPTKLGGNYNFQMRICPVARGDRSSVSSRGSNTEYEILRRWEDCLLYQDTLEREYARLALSKRQRLVAGKGVKKNGMYLHDRASSWESLPPGPEPDSVAQSIHDLVPRLTKKGTVFRASQATTDQRQIELTAFVAALFKEDVPTLLEDFRKDRIVTDFFGFWRRDQDIQKASNKGPPKPRTSVTSSVFSTYFSAASDSREDVTGRTRALSSASSDSSSVLSSGSARSSISIQITSDDRPVAFGHNPHHGADTLEPLREVSELGRKPSNRGRGGLLAAVTKRVRRGPAEDSEGRRRDRQSLDEQPPRPDSRVSIVNNATTIDHHPHRESTASGMTFLADLNLTLPDEPDEDSRRSRMSMASIATFRTEVSSEGIIPRYYVPEPNPARLSTASFMTEMSADAILPCSSRRPDSPATLSQGTRRESFASVGSDGESVLDEYFYDAFPRPCSFIPEAPKQSRPQTPRMSPEQSVSPSSPPVVPHSPTKSVESARISRSTSPSINRLPAPPISPKVAEFKPSRSPTFDTPTPDSPNTPLSASFNRRKESSARARSPSIGSVVSSSISILSDSTMQSSFSDSTGTTITPSIYSFYSARSTLSTTTTSSSASSSQLVIKAAHNNVIILLRVEEHLPLSEIRQRLREKFLGQEGITLSETFALAYMIPASPAKASVQSRNRSNSLSTGTLTDTALVEMISTEDEWARLRSSLDGTKLTLRVMDSAS</sequence>
<dbReference type="EMBL" id="JARJLG010000044">
    <property type="protein sequence ID" value="KAJ7761944.1"/>
    <property type="molecule type" value="Genomic_DNA"/>
</dbReference>
<feature type="region of interest" description="Disordered" evidence="1">
    <location>
        <begin position="486"/>
        <end position="587"/>
    </location>
</feature>
<gene>
    <name evidence="2" type="ORF">DFH07DRAFT_917927</name>
</gene>
<reference evidence="2" key="1">
    <citation type="submission" date="2023-03" db="EMBL/GenBank/DDBJ databases">
        <title>Massive genome expansion in bonnet fungi (Mycena s.s.) driven by repeated elements and novel gene families across ecological guilds.</title>
        <authorList>
            <consortium name="Lawrence Berkeley National Laboratory"/>
            <person name="Harder C.B."/>
            <person name="Miyauchi S."/>
            <person name="Viragh M."/>
            <person name="Kuo A."/>
            <person name="Thoen E."/>
            <person name="Andreopoulos B."/>
            <person name="Lu D."/>
            <person name="Skrede I."/>
            <person name="Drula E."/>
            <person name="Henrissat B."/>
            <person name="Morin E."/>
            <person name="Kohler A."/>
            <person name="Barry K."/>
            <person name="LaButti K."/>
            <person name="Morin E."/>
            <person name="Salamov A."/>
            <person name="Lipzen A."/>
            <person name="Mereny Z."/>
            <person name="Hegedus B."/>
            <person name="Baldrian P."/>
            <person name="Stursova M."/>
            <person name="Weitz H."/>
            <person name="Taylor A."/>
            <person name="Grigoriev I.V."/>
            <person name="Nagy L.G."/>
            <person name="Martin F."/>
            <person name="Kauserud H."/>
        </authorList>
    </citation>
    <scope>NUCLEOTIDE SEQUENCE</scope>
    <source>
        <strain evidence="2">CBHHK188m</strain>
    </source>
</reference>
<evidence type="ECO:0000313" key="2">
    <source>
        <dbReference type="EMBL" id="KAJ7761944.1"/>
    </source>
</evidence>
<keyword evidence="3" id="KW-1185">Reference proteome</keyword>
<feature type="compositionally biased region" description="Low complexity" evidence="1">
    <location>
        <begin position="246"/>
        <end position="266"/>
    </location>
</feature>
<feature type="compositionally biased region" description="Low complexity" evidence="1">
    <location>
        <begin position="553"/>
        <end position="571"/>
    </location>
</feature>